<evidence type="ECO:0000313" key="11">
    <source>
        <dbReference type="Proteomes" id="UP000464658"/>
    </source>
</evidence>
<evidence type="ECO:0000313" key="10">
    <source>
        <dbReference type="EMBL" id="BBP86621.1"/>
    </source>
</evidence>
<comment type="subunit">
    <text evidence="8">Part of the 30S ribosomal subunit. Forms a tight complex with proteins S10 and S14.</text>
</comment>
<dbReference type="InterPro" id="IPR009019">
    <property type="entry name" value="KH_sf_prok-type"/>
</dbReference>
<evidence type="ECO:0000256" key="8">
    <source>
        <dbReference type="HAMAP-Rule" id="MF_01309"/>
    </source>
</evidence>
<dbReference type="EMBL" id="AP021906">
    <property type="protein sequence ID" value="BBP86621.1"/>
    <property type="molecule type" value="Genomic_DNA"/>
</dbReference>
<dbReference type="GO" id="GO:0003729">
    <property type="term" value="F:mRNA binding"/>
    <property type="evidence" value="ECO:0007669"/>
    <property type="project" value="UniProtKB-UniRule"/>
</dbReference>
<dbReference type="PROSITE" id="PS50823">
    <property type="entry name" value="KH_TYPE_2"/>
    <property type="match status" value="1"/>
</dbReference>
<evidence type="ECO:0000256" key="3">
    <source>
        <dbReference type="ARBA" id="ARBA00022884"/>
    </source>
</evidence>
<keyword evidence="5 8" id="KW-0687">Ribonucleoprotein</keyword>
<keyword evidence="2 8" id="KW-0699">rRNA-binding</keyword>
<evidence type="ECO:0000256" key="2">
    <source>
        <dbReference type="ARBA" id="ARBA00022730"/>
    </source>
</evidence>
<organism evidence="10 11">
    <name type="scientific">Bacillus safensis</name>
    <dbReference type="NCBI Taxonomy" id="561879"/>
    <lineage>
        <taxon>Bacteria</taxon>
        <taxon>Bacillati</taxon>
        <taxon>Bacillota</taxon>
        <taxon>Bacilli</taxon>
        <taxon>Bacillales</taxon>
        <taxon>Bacillaceae</taxon>
        <taxon>Bacillus</taxon>
    </lineage>
</organism>
<dbReference type="SMART" id="SM00322">
    <property type="entry name" value="KH"/>
    <property type="match status" value="1"/>
</dbReference>
<dbReference type="InterPro" id="IPR015946">
    <property type="entry name" value="KH_dom-like_a/b"/>
</dbReference>
<dbReference type="SUPFAM" id="SSF54821">
    <property type="entry name" value="Ribosomal protein S3 C-terminal domain"/>
    <property type="match status" value="1"/>
</dbReference>
<dbReference type="NCBIfam" id="TIGR01009">
    <property type="entry name" value="rpsC_bact"/>
    <property type="match status" value="1"/>
</dbReference>
<evidence type="ECO:0000256" key="5">
    <source>
        <dbReference type="ARBA" id="ARBA00023274"/>
    </source>
</evidence>
<evidence type="ECO:0000256" key="7">
    <source>
        <dbReference type="ARBA" id="ARBA00035257"/>
    </source>
</evidence>
<feature type="domain" description="KH type-2" evidence="9">
    <location>
        <begin position="38"/>
        <end position="106"/>
    </location>
</feature>
<dbReference type="PROSITE" id="PS50084">
    <property type="entry name" value="KH_TYPE_1"/>
    <property type="match status" value="1"/>
</dbReference>
<accession>A0A5S9M0W3</accession>
<evidence type="ECO:0000256" key="6">
    <source>
        <dbReference type="ARBA" id="ARBA00024998"/>
    </source>
</evidence>
<proteinExistence type="inferred from homology"/>
<dbReference type="GO" id="GO:0006412">
    <property type="term" value="P:translation"/>
    <property type="evidence" value="ECO:0007669"/>
    <property type="project" value="UniProtKB-UniRule"/>
</dbReference>
<protein>
    <recommendedName>
        <fullName evidence="7 8">Small ribosomal subunit protein uS3</fullName>
    </recommendedName>
</protein>
<name>A0A5S9M0W3_BACIA</name>
<dbReference type="GO" id="GO:0022627">
    <property type="term" value="C:cytosolic small ribosomal subunit"/>
    <property type="evidence" value="ECO:0007669"/>
    <property type="project" value="TreeGrafter"/>
</dbReference>
<gene>
    <name evidence="8 10" type="primary">rpsC</name>
    <name evidence="10" type="ORF">BsIDN1_02390</name>
</gene>
<dbReference type="PANTHER" id="PTHR11760">
    <property type="entry name" value="30S/40S RIBOSOMAL PROTEIN S3"/>
    <property type="match status" value="1"/>
</dbReference>
<evidence type="ECO:0000256" key="1">
    <source>
        <dbReference type="ARBA" id="ARBA00010761"/>
    </source>
</evidence>
<comment type="similarity">
    <text evidence="1 8">Belongs to the universal ribosomal protein uS3 family.</text>
</comment>
<keyword evidence="4 8" id="KW-0689">Ribosomal protein</keyword>
<dbReference type="GO" id="GO:0019843">
    <property type="term" value="F:rRNA binding"/>
    <property type="evidence" value="ECO:0007669"/>
    <property type="project" value="UniProtKB-UniRule"/>
</dbReference>
<dbReference type="InterPro" id="IPR057258">
    <property type="entry name" value="Ribosomal_uS3"/>
</dbReference>
<dbReference type="Pfam" id="PF07650">
    <property type="entry name" value="KH_2"/>
    <property type="match status" value="1"/>
</dbReference>
<dbReference type="Proteomes" id="UP000464658">
    <property type="component" value="Chromosome"/>
</dbReference>
<dbReference type="CDD" id="cd02412">
    <property type="entry name" value="KH-II_30S_S3"/>
    <property type="match status" value="1"/>
</dbReference>
<dbReference type="InterPro" id="IPR036419">
    <property type="entry name" value="Ribosomal_S3_C_sf"/>
</dbReference>
<dbReference type="PANTHER" id="PTHR11760:SF19">
    <property type="entry name" value="SMALL RIBOSOMAL SUBUNIT PROTEIN US3C"/>
    <property type="match status" value="1"/>
</dbReference>
<dbReference type="Gene3D" id="3.30.300.20">
    <property type="match status" value="1"/>
</dbReference>
<keyword evidence="3 8" id="KW-0694">RNA-binding</keyword>
<dbReference type="FunFam" id="3.30.300.20:FF:000001">
    <property type="entry name" value="30S ribosomal protein S3"/>
    <property type="match status" value="1"/>
</dbReference>
<dbReference type="GO" id="GO:0003735">
    <property type="term" value="F:structural constituent of ribosome"/>
    <property type="evidence" value="ECO:0007669"/>
    <property type="project" value="InterPro"/>
</dbReference>
<evidence type="ECO:0000256" key="4">
    <source>
        <dbReference type="ARBA" id="ARBA00022980"/>
    </source>
</evidence>
<evidence type="ECO:0000259" key="9">
    <source>
        <dbReference type="PROSITE" id="PS50823"/>
    </source>
</evidence>
<dbReference type="Pfam" id="PF00189">
    <property type="entry name" value="Ribosomal_S3_C"/>
    <property type="match status" value="1"/>
</dbReference>
<dbReference type="InterPro" id="IPR004044">
    <property type="entry name" value="KH_dom_type_2"/>
</dbReference>
<dbReference type="Gene3D" id="3.30.1140.32">
    <property type="entry name" value="Ribosomal protein S3, C-terminal domain"/>
    <property type="match status" value="1"/>
</dbReference>
<dbReference type="HAMAP" id="MF_01309_B">
    <property type="entry name" value="Ribosomal_uS3_B"/>
    <property type="match status" value="1"/>
</dbReference>
<comment type="function">
    <text evidence="6 8">Binds the lower part of the 30S subunit head. Binds mRNA in the 70S ribosome, positioning it for translation.</text>
</comment>
<reference evidence="10 11" key="1">
    <citation type="submission" date="2019-12" db="EMBL/GenBank/DDBJ databases">
        <title>Full genome sequence of a Bacillus safensis strain isolated from commercially available natto in Indonesia.</title>
        <authorList>
            <person name="Yoshida M."/>
            <person name="Uomi M."/>
            <person name="Waturangi D."/>
            <person name="Ekaputri J.J."/>
            <person name="Setiamarga D.H.E."/>
        </authorList>
    </citation>
    <scope>NUCLEOTIDE SEQUENCE [LARGE SCALE GENOMIC DNA]</scope>
    <source>
        <strain evidence="10 11">IDN1</strain>
    </source>
</reference>
<sequence>MGQKVNPVGLRIGVIRDWESKWFAGKDYADFLHEDLKIREFISKRLSDASVSKVEIERAANRVNITIHTAKPGMVIGKGGSEVEALRKALNSLTGKRVHINILEIKRADLDAQLVAENIARQLENRISFRRAKKKQTIQRTMRAGAQGIKTMVSGRLGGADIARSEYYSEGTVPLHTLRADIDYATAEADTTYG</sequence>
<dbReference type="InterPro" id="IPR001351">
    <property type="entry name" value="Ribosomal_uS3_C"/>
</dbReference>
<dbReference type="InterPro" id="IPR004087">
    <property type="entry name" value="KH_dom"/>
</dbReference>
<dbReference type="InterPro" id="IPR005704">
    <property type="entry name" value="Ribosomal_uS3_bac-typ"/>
</dbReference>
<dbReference type="SUPFAM" id="SSF54814">
    <property type="entry name" value="Prokaryotic type KH domain (KH-domain type II)"/>
    <property type="match status" value="1"/>
</dbReference>
<dbReference type="AlphaFoldDB" id="A0A5S9M0W3"/>